<proteinExistence type="predicted"/>
<accession>A0A8I5NVE4</accession>
<feature type="compositionally biased region" description="Polar residues" evidence="1">
    <location>
        <begin position="267"/>
        <end position="276"/>
    </location>
</feature>
<keyword evidence="3" id="KW-1185">Reference proteome</keyword>
<feature type="region of interest" description="Disordered" evidence="1">
    <location>
        <begin position="266"/>
        <end position="303"/>
    </location>
</feature>
<protein>
    <submittedName>
        <fullName evidence="2">Uncharacterized protein</fullName>
    </submittedName>
</protein>
<evidence type="ECO:0000256" key="1">
    <source>
        <dbReference type="SAM" id="MobiDB-lite"/>
    </source>
</evidence>
<dbReference type="Ensembl" id="ENSPANT00000061885.1">
    <property type="protein sequence ID" value="ENSPANP00000057062.1"/>
    <property type="gene ID" value="ENSPANG00000039830.1"/>
</dbReference>
<reference evidence="2" key="3">
    <citation type="submission" date="2025-09" db="UniProtKB">
        <authorList>
            <consortium name="Ensembl"/>
        </authorList>
    </citation>
    <scope>IDENTIFICATION</scope>
</reference>
<reference evidence="2" key="2">
    <citation type="submission" date="2025-08" db="UniProtKB">
        <authorList>
            <consortium name="Ensembl"/>
        </authorList>
    </citation>
    <scope>IDENTIFICATION</scope>
</reference>
<feature type="compositionally biased region" description="Polar residues" evidence="1">
    <location>
        <begin position="286"/>
        <end position="296"/>
    </location>
</feature>
<dbReference type="Proteomes" id="UP000028761">
    <property type="component" value="Chromosome 14"/>
</dbReference>
<evidence type="ECO:0000313" key="2">
    <source>
        <dbReference type="Ensembl" id="ENSPANP00000057062.1"/>
    </source>
</evidence>
<name>A0A8I5NVE4_PAPAN</name>
<dbReference type="AlphaFoldDB" id="A0A8I5NVE4"/>
<reference evidence="2 3" key="1">
    <citation type="submission" date="2012-03" db="EMBL/GenBank/DDBJ databases">
        <title>Whole Genome Assembly of Papio anubis.</title>
        <authorList>
            <person name="Liu Y.L."/>
            <person name="Abraham K.A."/>
            <person name="Akbar H.A."/>
            <person name="Ali S.A."/>
            <person name="Anosike U.A."/>
            <person name="Aqrawi P.A."/>
            <person name="Arias F.A."/>
            <person name="Attaway T.A."/>
            <person name="Awwad R.A."/>
            <person name="Babu C.B."/>
            <person name="Bandaranaike D.B."/>
            <person name="Battles P.B."/>
            <person name="Bell A.B."/>
            <person name="Beltran B.B."/>
            <person name="Berhane-Mersha D.B."/>
            <person name="Bess C.B."/>
            <person name="Bickham C.B."/>
            <person name="Bolden T.B."/>
            <person name="Carter K.C."/>
            <person name="Chau D.C."/>
            <person name="Chavez A.C."/>
            <person name="Clerc-Blankenburg K.C."/>
            <person name="Coyle M.C."/>
            <person name="Dao M.D."/>
            <person name="Davila M.L.D."/>
            <person name="Davy-Carroll L.D."/>
            <person name="Denson S.D."/>
            <person name="Dinh H.D."/>
            <person name="Fernandez S.F."/>
            <person name="Fernando P.F."/>
            <person name="Forbes L.F."/>
            <person name="Francis C.F."/>
            <person name="Francisco L.F."/>
            <person name="Fu Q.F."/>
            <person name="Garcia-Iii R.G."/>
            <person name="Garrett T.G."/>
            <person name="Gross S.G."/>
            <person name="Gubbala S.G."/>
            <person name="Hirani K.H."/>
            <person name="Hogues M.H."/>
            <person name="Hollins B.H."/>
            <person name="Jackson L.J."/>
            <person name="Javaid M.J."/>
            <person name="Jhangiani S.J."/>
            <person name="Johnson A.J."/>
            <person name="Johnson B.J."/>
            <person name="Jones J.J."/>
            <person name="Joshi V.J."/>
            <person name="Kalu J.K."/>
            <person name="Khan N.K."/>
            <person name="Korchina V.K."/>
            <person name="Kovar C.K."/>
            <person name="Lago L.L."/>
            <person name="Lara F.L."/>
            <person name="Le T.-K.L."/>
            <person name="Lee S.L."/>
            <person name="Legall-Iii F.L."/>
            <person name="Lemon S.L."/>
            <person name="Liu J.L."/>
            <person name="Liu Y.-S.L."/>
            <person name="Liyanage D.L."/>
            <person name="Lopez J.L."/>
            <person name="Lorensuhewa L.L."/>
            <person name="Mata R.M."/>
            <person name="Mathew T.M."/>
            <person name="Mercado C.M."/>
            <person name="Mercado I.M."/>
            <person name="Morales K.M."/>
            <person name="Morgan M.M."/>
            <person name="Munidasa M.M."/>
            <person name="Ngo D.N."/>
            <person name="Nguyen L.N."/>
            <person name="Nguyen T.N."/>
            <person name="Nguyen N.N."/>
            <person name="Obregon M.O."/>
            <person name="Okwuonu G.O."/>
            <person name="Ongeri F.O."/>
            <person name="Onwere C.O."/>
            <person name="Osifeso I.O."/>
            <person name="Parra A.P."/>
            <person name="Patil S.P."/>
            <person name="Perez A.P."/>
            <person name="Perez Y.P."/>
            <person name="Pham C.P."/>
            <person name="Pu L.-L.P."/>
            <person name="Puazo M.P."/>
            <person name="Quiroz J.Q."/>
            <person name="Rouhana J.R."/>
            <person name="Ruiz M.R."/>
            <person name="Ruiz S.-J.R."/>
            <person name="Saada N.S."/>
            <person name="Santibanez J.S."/>
            <person name="Scheel M.S."/>
            <person name="Schneider B.S."/>
            <person name="Simmons D.S."/>
            <person name="Sisson I.S."/>
            <person name="Tang L.-Y.T."/>
            <person name="Thornton R.T."/>
            <person name="Tisius J.T."/>
            <person name="Toledanes G.T."/>
            <person name="Trejos Z.T."/>
            <person name="Usmani K.U."/>
            <person name="Varghese R.V."/>
            <person name="Vattathil S.V."/>
            <person name="Vee V.V."/>
            <person name="Walker D.W."/>
            <person name="Weissenberger G.W."/>
            <person name="White C.W."/>
            <person name="Williams A.W."/>
            <person name="Woodworth J.W."/>
            <person name="Wright R.W."/>
            <person name="Zhu Y.Z."/>
            <person name="Han Y.H."/>
            <person name="Newsham I.N."/>
            <person name="Nazareth L.N."/>
            <person name="Worley K.W."/>
            <person name="Muzny D.M."/>
            <person name="Rogers J.R."/>
            <person name="Gibbs R.G."/>
        </authorList>
    </citation>
    <scope>NUCLEOTIDE SEQUENCE [LARGE SCALE GENOMIC DNA]</scope>
</reference>
<organism evidence="2 3">
    <name type="scientific">Papio anubis</name>
    <name type="common">Olive baboon</name>
    <dbReference type="NCBI Taxonomy" id="9555"/>
    <lineage>
        <taxon>Eukaryota</taxon>
        <taxon>Metazoa</taxon>
        <taxon>Chordata</taxon>
        <taxon>Craniata</taxon>
        <taxon>Vertebrata</taxon>
        <taxon>Euteleostomi</taxon>
        <taxon>Mammalia</taxon>
        <taxon>Eutheria</taxon>
        <taxon>Euarchontoglires</taxon>
        <taxon>Primates</taxon>
        <taxon>Haplorrhini</taxon>
        <taxon>Catarrhini</taxon>
        <taxon>Cercopithecidae</taxon>
        <taxon>Cercopithecinae</taxon>
        <taxon>Papio</taxon>
    </lineage>
</organism>
<evidence type="ECO:0000313" key="3">
    <source>
        <dbReference type="Proteomes" id="UP000028761"/>
    </source>
</evidence>
<sequence length="408" mass="45806">MALTKMLTVIRTIKSRLRWSEMEMRNLLRTGVMVTCYTLANKLVAFCPHLRDLWNFELERDDLGYLAEEISKWKCIQEEAEHKSLENLQSDCVTEKKKTFSGEKFKPAAEICISNKKSNVNHQHNGENFSEACQRPSWKLLPSQAQRSRRKIWFHRPGLGPPCSAQSWDMLPCIPAASAPVVTKRGQGIAQAIASEGVSPKLWCFHMVLSLWVKRSQELRFGNLCLDFRGCMKMSGCPGRSLLQGQSPYEEPLLGQCIKEVWGRDTQCPTGGQPSETVRRGPPSSRPKNGRSTNSLHCAPGKAADTQCQPMKAARGVYPVKPQWQTWPRNLGAHLLQQHDLDVRHGVKGDHFGTLRFNDCPIGLSTCLGPVAPLFWPMSPICNGCIYPMPVPPLYLGSNKISFDFTDA</sequence>
<dbReference type="GeneTree" id="ENSGT00980000202117"/>